<dbReference type="PROSITE" id="PS50850">
    <property type="entry name" value="MFS"/>
    <property type="match status" value="1"/>
</dbReference>
<evidence type="ECO:0000313" key="8">
    <source>
        <dbReference type="EMBL" id="GER91160.1"/>
    </source>
</evidence>
<evidence type="ECO:0000256" key="6">
    <source>
        <dbReference type="SAM" id="Phobius"/>
    </source>
</evidence>
<feature type="transmembrane region" description="Helical" evidence="6">
    <location>
        <begin position="149"/>
        <end position="170"/>
    </location>
</feature>
<keyword evidence="2" id="KW-0813">Transport</keyword>
<organism evidence="8 9">
    <name type="scientific">Dictyobacter vulcani</name>
    <dbReference type="NCBI Taxonomy" id="2607529"/>
    <lineage>
        <taxon>Bacteria</taxon>
        <taxon>Bacillati</taxon>
        <taxon>Chloroflexota</taxon>
        <taxon>Ktedonobacteria</taxon>
        <taxon>Ktedonobacterales</taxon>
        <taxon>Dictyobacteraceae</taxon>
        <taxon>Dictyobacter</taxon>
    </lineage>
</organism>
<evidence type="ECO:0000256" key="4">
    <source>
        <dbReference type="ARBA" id="ARBA00022989"/>
    </source>
</evidence>
<feature type="transmembrane region" description="Helical" evidence="6">
    <location>
        <begin position="326"/>
        <end position="346"/>
    </location>
</feature>
<accession>A0A5J4KX89</accession>
<keyword evidence="4 6" id="KW-1133">Transmembrane helix</keyword>
<dbReference type="EMBL" id="BKZW01000003">
    <property type="protein sequence ID" value="GER91160.1"/>
    <property type="molecule type" value="Genomic_DNA"/>
</dbReference>
<dbReference type="Pfam" id="PF07690">
    <property type="entry name" value="MFS_1"/>
    <property type="match status" value="1"/>
</dbReference>
<dbReference type="InterPro" id="IPR020846">
    <property type="entry name" value="MFS_dom"/>
</dbReference>
<dbReference type="InterPro" id="IPR044770">
    <property type="entry name" value="MFS_spinster-like"/>
</dbReference>
<feature type="transmembrane region" description="Helical" evidence="6">
    <location>
        <begin position="90"/>
        <end position="108"/>
    </location>
</feature>
<feature type="transmembrane region" description="Helical" evidence="6">
    <location>
        <begin position="386"/>
        <end position="410"/>
    </location>
</feature>
<dbReference type="SUPFAM" id="SSF103473">
    <property type="entry name" value="MFS general substrate transporter"/>
    <property type="match status" value="1"/>
</dbReference>
<dbReference type="Gene3D" id="1.20.1250.20">
    <property type="entry name" value="MFS general substrate transporter like domains"/>
    <property type="match status" value="1"/>
</dbReference>
<feature type="transmembrane region" description="Helical" evidence="6">
    <location>
        <begin position="61"/>
        <end position="83"/>
    </location>
</feature>
<feature type="transmembrane region" description="Helical" evidence="6">
    <location>
        <begin position="176"/>
        <end position="196"/>
    </location>
</feature>
<proteinExistence type="predicted"/>
<dbReference type="GO" id="GO:0005886">
    <property type="term" value="C:plasma membrane"/>
    <property type="evidence" value="ECO:0007669"/>
    <property type="project" value="UniProtKB-SubCell"/>
</dbReference>
<feature type="transmembrane region" description="Helical" evidence="6">
    <location>
        <begin position="114"/>
        <end position="137"/>
    </location>
</feature>
<comment type="caution">
    <text evidence="8">The sequence shown here is derived from an EMBL/GenBank/DDBJ whole genome shotgun (WGS) entry which is preliminary data.</text>
</comment>
<gene>
    <name evidence="8" type="ORF">KDW_53220</name>
</gene>
<feature type="transmembrane region" description="Helical" evidence="6">
    <location>
        <begin position="352"/>
        <end position="374"/>
    </location>
</feature>
<evidence type="ECO:0000259" key="7">
    <source>
        <dbReference type="PROSITE" id="PS50850"/>
    </source>
</evidence>
<dbReference type="InterPro" id="IPR036259">
    <property type="entry name" value="MFS_trans_sf"/>
</dbReference>
<dbReference type="Proteomes" id="UP000326912">
    <property type="component" value="Unassembled WGS sequence"/>
</dbReference>
<comment type="subcellular location">
    <subcellularLocation>
        <location evidence="1">Cell membrane</location>
        <topology evidence="1">Multi-pass membrane protein</topology>
    </subcellularLocation>
</comment>
<evidence type="ECO:0000313" key="9">
    <source>
        <dbReference type="Proteomes" id="UP000326912"/>
    </source>
</evidence>
<evidence type="ECO:0000256" key="1">
    <source>
        <dbReference type="ARBA" id="ARBA00004651"/>
    </source>
</evidence>
<reference evidence="8 9" key="1">
    <citation type="submission" date="2019-10" db="EMBL/GenBank/DDBJ databases">
        <title>Dictyobacter vulcani sp. nov., within the class Ktedonobacteria, isolated from soil of volcanic Mt. Zao.</title>
        <authorList>
            <person name="Zheng Y."/>
            <person name="Wang C.M."/>
            <person name="Sakai Y."/>
            <person name="Abe K."/>
            <person name="Yokota A."/>
            <person name="Yabe S."/>
        </authorList>
    </citation>
    <scope>NUCLEOTIDE SEQUENCE [LARGE SCALE GENOMIC DNA]</scope>
    <source>
        <strain evidence="8 9">W12</strain>
    </source>
</reference>
<feature type="transmembrane region" description="Helical" evidence="6">
    <location>
        <begin position="21"/>
        <end position="38"/>
    </location>
</feature>
<dbReference type="AlphaFoldDB" id="A0A5J4KX89"/>
<dbReference type="RefSeq" id="WP_151758834.1">
    <property type="nucleotide sequence ID" value="NZ_BKZW01000003.1"/>
</dbReference>
<dbReference type="InterPro" id="IPR011701">
    <property type="entry name" value="MFS"/>
</dbReference>
<dbReference type="PANTHER" id="PTHR23505">
    <property type="entry name" value="SPINSTER"/>
    <property type="match status" value="1"/>
</dbReference>
<protein>
    <submittedName>
        <fullName evidence="8">MFS transporter</fullName>
    </submittedName>
</protein>
<evidence type="ECO:0000256" key="5">
    <source>
        <dbReference type="ARBA" id="ARBA00023136"/>
    </source>
</evidence>
<evidence type="ECO:0000256" key="2">
    <source>
        <dbReference type="ARBA" id="ARBA00022448"/>
    </source>
</evidence>
<feature type="transmembrane region" description="Helical" evidence="6">
    <location>
        <begin position="430"/>
        <end position="451"/>
    </location>
</feature>
<dbReference type="PANTHER" id="PTHR23505:SF79">
    <property type="entry name" value="PROTEIN SPINSTER"/>
    <property type="match status" value="1"/>
</dbReference>
<dbReference type="CDD" id="cd17328">
    <property type="entry name" value="MFS_spinster_like"/>
    <property type="match status" value="1"/>
</dbReference>
<sequence length="474" mass="51313">MKELSSTPELATKQATSRSRYPRYVFILFCIINLLNYVDRNIFTGASNAIAKDLHLSLDQVGYIASAFLIVYAVATIPLGLWADQAPRKNVAAFCVAVWSIATAWTSLASSFVLIFLSRMILGIGEAGYYPAGTALLSDYFRRDQRARVMSVWGVAQYTGIFIGFAVGGVLGARGLWRQAFLVAALPGLLAAFLVWRMREPRRNQADEEAMLLAEQGTLPTLEKEILPLPARPTASLSAILKQCWQLLHIKTLLVLIVVQTFAFFVLSANVTYLPLFLQQGDTFHLSQAFTGIYSGGVIILAGILGNLSGGFFADRLERHFAGARVLVSGLSFLVGAPAFVVAVLAQDFTVFTIFLFLTVFLLAIYGGPCTAATQDVVPSWLRSSSIAVSVLFAHMLGDAFAPALIGVMATNFDPTHGQHFLHNVAGRELGQALLITCTPALVIAGLVGIFGARWMKKDVDAALEAEKAGEQPL</sequence>
<name>A0A5J4KX89_9CHLR</name>
<keyword evidence="9" id="KW-1185">Reference proteome</keyword>
<dbReference type="GO" id="GO:0022857">
    <property type="term" value="F:transmembrane transporter activity"/>
    <property type="evidence" value="ECO:0007669"/>
    <property type="project" value="InterPro"/>
</dbReference>
<feature type="transmembrane region" description="Helical" evidence="6">
    <location>
        <begin position="293"/>
        <end position="314"/>
    </location>
</feature>
<feature type="domain" description="Major facilitator superfamily (MFS) profile" evidence="7">
    <location>
        <begin position="25"/>
        <end position="457"/>
    </location>
</feature>
<keyword evidence="3 6" id="KW-0812">Transmembrane</keyword>
<keyword evidence="5 6" id="KW-0472">Membrane</keyword>
<feature type="transmembrane region" description="Helical" evidence="6">
    <location>
        <begin position="252"/>
        <end position="273"/>
    </location>
</feature>
<evidence type="ECO:0000256" key="3">
    <source>
        <dbReference type="ARBA" id="ARBA00022692"/>
    </source>
</evidence>